<proteinExistence type="predicted"/>
<dbReference type="EMBL" id="OVTA01000061">
    <property type="protein sequence ID" value="SPS02210.1"/>
    <property type="molecule type" value="Genomic_DNA"/>
</dbReference>
<sequence length="114" mass="12795">MSGDLRAEHVFLCRLCGGGECFGLVEQPELARITCFALGAEQFAPIGTQSFFCQIAFSLYQAQLTVKYITFEAKLARCVAFCEQFLKFFSSDRDVDGHGRLARHAHPRVQLVRT</sequence>
<gene>
    <name evidence="1" type="ORF">CBM2634_P190005</name>
</gene>
<dbReference type="Proteomes" id="UP000256805">
    <property type="component" value="Unassembled WGS sequence"/>
</dbReference>
<evidence type="ECO:0000313" key="1">
    <source>
        <dbReference type="EMBL" id="SPS02210.1"/>
    </source>
</evidence>
<reference evidence="1 2" key="1">
    <citation type="submission" date="2018-01" db="EMBL/GenBank/DDBJ databases">
        <authorList>
            <person name="Gaut B.S."/>
            <person name="Morton B.R."/>
            <person name="Clegg M.T."/>
            <person name="Duvall M.R."/>
        </authorList>
    </citation>
    <scope>NUCLEOTIDE SEQUENCE [LARGE SCALE GENOMIC DNA]</scope>
    <source>
        <strain evidence="1">Cupriavidus taiwanensis cmp 52</strain>
    </source>
</reference>
<protein>
    <submittedName>
        <fullName evidence="1">Uncharacterized protein</fullName>
    </submittedName>
</protein>
<organism evidence="1 2">
    <name type="scientific">Cupriavidus taiwanensis</name>
    <dbReference type="NCBI Taxonomy" id="164546"/>
    <lineage>
        <taxon>Bacteria</taxon>
        <taxon>Pseudomonadati</taxon>
        <taxon>Pseudomonadota</taxon>
        <taxon>Betaproteobacteria</taxon>
        <taxon>Burkholderiales</taxon>
        <taxon>Burkholderiaceae</taxon>
        <taxon>Cupriavidus</taxon>
    </lineage>
</organism>
<accession>A0A375JDN4</accession>
<evidence type="ECO:0000313" key="2">
    <source>
        <dbReference type="Proteomes" id="UP000256805"/>
    </source>
</evidence>
<name>A0A375JDN4_9BURK</name>
<dbReference type="AlphaFoldDB" id="A0A375JDN4"/>